<feature type="domain" description="Peptidase C19 ubiquitin carboxyl-terminal hydrolase" evidence="2">
    <location>
        <begin position="57"/>
        <end position="156"/>
    </location>
</feature>
<dbReference type="GO" id="GO:0004843">
    <property type="term" value="F:cysteine-type deubiquitinase activity"/>
    <property type="evidence" value="ECO:0007669"/>
    <property type="project" value="InterPro"/>
</dbReference>
<dbReference type="Gene3D" id="2.20.210.10">
    <property type="entry name" value="ubp-family deubiquitinating enzyme superfamily"/>
    <property type="match status" value="1"/>
</dbReference>
<dbReference type="Gene3D" id="3.90.70.10">
    <property type="entry name" value="Cysteine proteinases"/>
    <property type="match status" value="1"/>
</dbReference>
<evidence type="ECO:0000256" key="1">
    <source>
        <dbReference type="SAM" id="SignalP"/>
    </source>
</evidence>
<dbReference type="InterPro" id="IPR001394">
    <property type="entry name" value="Peptidase_C19_UCH"/>
</dbReference>
<evidence type="ECO:0000313" key="4">
    <source>
        <dbReference type="Proteomes" id="UP000607653"/>
    </source>
</evidence>
<feature type="chain" id="PRO_5032615147" description="Peptidase C19 ubiquitin carboxyl-terminal hydrolase domain-containing protein" evidence="1">
    <location>
        <begin position="21"/>
        <end position="278"/>
    </location>
</feature>
<evidence type="ECO:0000313" key="3">
    <source>
        <dbReference type="EMBL" id="DAD24027.1"/>
    </source>
</evidence>
<accession>A0A822XUL4</accession>
<feature type="domain" description="Peptidase C19 ubiquitin carboxyl-terminal hydrolase" evidence="2">
    <location>
        <begin position="163"/>
        <end position="213"/>
    </location>
</feature>
<dbReference type="GO" id="GO:0016579">
    <property type="term" value="P:protein deubiquitination"/>
    <property type="evidence" value="ECO:0007669"/>
    <property type="project" value="InterPro"/>
</dbReference>
<feature type="signal peptide" evidence="1">
    <location>
        <begin position="1"/>
        <end position="20"/>
    </location>
</feature>
<keyword evidence="4" id="KW-1185">Reference proteome</keyword>
<keyword evidence="1" id="KW-0732">Signal</keyword>
<dbReference type="Pfam" id="PF00443">
    <property type="entry name" value="UCH"/>
    <property type="match status" value="2"/>
</dbReference>
<comment type="caution">
    <text evidence="3">The sequence shown here is derived from an EMBL/GenBank/DDBJ whole genome shotgun (WGS) entry which is preliminary data.</text>
</comment>
<protein>
    <recommendedName>
        <fullName evidence="2">Peptidase C19 ubiquitin carboxyl-terminal hydrolase domain-containing protein</fullName>
    </recommendedName>
</protein>
<sequence>MKKKTFFFVWNLYIRLYTTCQQLRMICHREASLWLCRAYSTSSSTVTTVLQQKSLPSLLDGTHDYFMQHDVQELNRVLCEKLEDKMKGTVVEGTIQQLFEGHHMNYIECINVDYKFTRKESFYGIFVLISIWLCRAYSTSSSTVTTVLQQKSLPSLLDGTHDYFMQHDVQELNRVLCEKLEDKMKGTVVEGTIQQLFEGHHMNYIECINVDYKSTRKESFYDLQLDVKGCKDVYAFFDKYVEVERLEGDNKYHAEQHGLQDARKGVYQCSSSVWWLST</sequence>
<evidence type="ECO:0000259" key="2">
    <source>
        <dbReference type="Pfam" id="PF00443"/>
    </source>
</evidence>
<dbReference type="AlphaFoldDB" id="A0A822XUL4"/>
<name>A0A822XUL4_NELNU</name>
<organism evidence="3 4">
    <name type="scientific">Nelumbo nucifera</name>
    <name type="common">Sacred lotus</name>
    <dbReference type="NCBI Taxonomy" id="4432"/>
    <lineage>
        <taxon>Eukaryota</taxon>
        <taxon>Viridiplantae</taxon>
        <taxon>Streptophyta</taxon>
        <taxon>Embryophyta</taxon>
        <taxon>Tracheophyta</taxon>
        <taxon>Spermatophyta</taxon>
        <taxon>Magnoliopsida</taxon>
        <taxon>Proteales</taxon>
        <taxon>Nelumbonaceae</taxon>
        <taxon>Nelumbo</taxon>
    </lineage>
</organism>
<reference evidence="3 4" key="1">
    <citation type="journal article" date="2020" name="Mol. Biol. Evol.">
        <title>Distinct Expression and Methylation Patterns for Genes with Different Fates following a Single Whole-Genome Duplication in Flowering Plants.</title>
        <authorList>
            <person name="Shi T."/>
            <person name="Rahmani R.S."/>
            <person name="Gugger P.F."/>
            <person name="Wang M."/>
            <person name="Li H."/>
            <person name="Zhang Y."/>
            <person name="Li Z."/>
            <person name="Wang Q."/>
            <person name="Van de Peer Y."/>
            <person name="Marchal K."/>
            <person name="Chen J."/>
        </authorList>
    </citation>
    <scope>NUCLEOTIDE SEQUENCE [LARGE SCALE GENOMIC DNA]</scope>
    <source>
        <tissue evidence="3">Leaf</tissue>
    </source>
</reference>
<dbReference type="PANTHER" id="PTHR24006:SF644">
    <property type="entry name" value="UBIQUITIN CARBOXYL-TERMINAL HYDROLASE 7"/>
    <property type="match status" value="1"/>
</dbReference>
<dbReference type="InterPro" id="IPR050164">
    <property type="entry name" value="Peptidase_C19"/>
</dbReference>
<dbReference type="CDD" id="cd02257">
    <property type="entry name" value="Peptidase_C19"/>
    <property type="match status" value="1"/>
</dbReference>
<dbReference type="Proteomes" id="UP000607653">
    <property type="component" value="Unassembled WGS sequence"/>
</dbReference>
<proteinExistence type="predicted"/>
<dbReference type="EMBL" id="DUZY01000001">
    <property type="protein sequence ID" value="DAD24027.1"/>
    <property type="molecule type" value="Genomic_DNA"/>
</dbReference>
<dbReference type="InterPro" id="IPR038765">
    <property type="entry name" value="Papain-like_cys_pep_sf"/>
</dbReference>
<dbReference type="PANTHER" id="PTHR24006">
    <property type="entry name" value="UBIQUITIN CARBOXYL-TERMINAL HYDROLASE"/>
    <property type="match status" value="1"/>
</dbReference>
<gene>
    <name evidence="3" type="ORF">HUJ06_025490</name>
</gene>
<dbReference type="SUPFAM" id="SSF54001">
    <property type="entry name" value="Cysteine proteinases"/>
    <property type="match status" value="2"/>
</dbReference>